<reference evidence="2" key="1">
    <citation type="journal article" date="2019" name="Sci. Rep.">
        <title>Draft genome of Tanacetum cinerariifolium, the natural source of mosquito coil.</title>
        <authorList>
            <person name="Yamashiro T."/>
            <person name="Shiraishi A."/>
            <person name="Satake H."/>
            <person name="Nakayama K."/>
        </authorList>
    </citation>
    <scope>NUCLEOTIDE SEQUENCE</scope>
</reference>
<accession>A0A699WYZ7</accession>
<gene>
    <name evidence="2" type="ORF">Tci_924686</name>
</gene>
<dbReference type="InterPro" id="IPR023997">
    <property type="entry name" value="TonB-dep_OMP_SusC/RagA_CS"/>
</dbReference>
<dbReference type="InterPro" id="IPR012910">
    <property type="entry name" value="Plug_dom"/>
</dbReference>
<dbReference type="InterPro" id="IPR037066">
    <property type="entry name" value="Plug_dom_sf"/>
</dbReference>
<dbReference type="SUPFAM" id="SSF56935">
    <property type="entry name" value="Porins"/>
    <property type="match status" value="1"/>
</dbReference>
<dbReference type="PROSITE" id="PS52016">
    <property type="entry name" value="TONB_DEPENDENT_REC_3"/>
    <property type="match status" value="1"/>
</dbReference>
<feature type="non-terminal residue" evidence="2">
    <location>
        <position position="106"/>
    </location>
</feature>
<organism evidence="2">
    <name type="scientific">Tanacetum cinerariifolium</name>
    <name type="common">Dalmatian daisy</name>
    <name type="synonym">Chrysanthemum cinerariifolium</name>
    <dbReference type="NCBI Taxonomy" id="118510"/>
    <lineage>
        <taxon>Eukaryota</taxon>
        <taxon>Viridiplantae</taxon>
        <taxon>Streptophyta</taxon>
        <taxon>Embryophyta</taxon>
        <taxon>Tracheophyta</taxon>
        <taxon>Spermatophyta</taxon>
        <taxon>Magnoliopsida</taxon>
        <taxon>eudicotyledons</taxon>
        <taxon>Gunneridae</taxon>
        <taxon>Pentapetalae</taxon>
        <taxon>asterids</taxon>
        <taxon>campanulids</taxon>
        <taxon>Asterales</taxon>
        <taxon>Asteraceae</taxon>
        <taxon>Asteroideae</taxon>
        <taxon>Anthemideae</taxon>
        <taxon>Anthemidinae</taxon>
        <taxon>Tanacetum</taxon>
    </lineage>
</organism>
<dbReference type="Gene3D" id="2.170.130.10">
    <property type="entry name" value="TonB-dependent receptor, plug domain"/>
    <property type="match status" value="1"/>
</dbReference>
<dbReference type="NCBIfam" id="TIGR04057">
    <property type="entry name" value="SusC_RagA_signa"/>
    <property type="match status" value="1"/>
</dbReference>
<feature type="non-terminal residue" evidence="2">
    <location>
        <position position="1"/>
    </location>
</feature>
<name>A0A699WYZ7_TANCI</name>
<dbReference type="AlphaFoldDB" id="A0A699WYZ7"/>
<comment type="caution">
    <text evidence="2">The sequence shown here is derived from an EMBL/GenBank/DDBJ whole genome shotgun (WGS) entry which is preliminary data.</text>
</comment>
<protein>
    <recommendedName>
        <fullName evidence="1">TonB-dependent receptor plug domain-containing protein</fullName>
    </recommendedName>
</protein>
<dbReference type="Pfam" id="PF07715">
    <property type="entry name" value="Plug"/>
    <property type="match status" value="1"/>
</dbReference>
<proteinExistence type="predicted"/>
<evidence type="ECO:0000313" key="2">
    <source>
        <dbReference type="EMBL" id="GFD52717.1"/>
    </source>
</evidence>
<feature type="domain" description="TonB-dependent receptor plug" evidence="1">
    <location>
        <begin position="5"/>
        <end position="94"/>
    </location>
</feature>
<dbReference type="InterPro" id="IPR039426">
    <property type="entry name" value="TonB-dep_rcpt-like"/>
</dbReference>
<dbReference type="EMBL" id="BKCJ011785540">
    <property type="protein sequence ID" value="GFD52717.1"/>
    <property type="molecule type" value="Genomic_DNA"/>
</dbReference>
<sequence length="106" mass="10889">VGEAKKAPVATITEAIQGRTTGVQINNSGNPGQNPSITIRGLGSINGGSAPLYVVDGLWTDNIRDLNPTDIEALTVLKDASSTSIYGSRGANGVIIITTRRGKAGK</sequence>
<evidence type="ECO:0000259" key="1">
    <source>
        <dbReference type="Pfam" id="PF07715"/>
    </source>
</evidence>